<evidence type="ECO:0000256" key="1">
    <source>
        <dbReference type="SAM" id="MobiDB-lite"/>
    </source>
</evidence>
<feature type="compositionally biased region" description="Polar residues" evidence="1">
    <location>
        <begin position="123"/>
        <end position="155"/>
    </location>
</feature>
<dbReference type="Proteomes" id="UP001498398">
    <property type="component" value="Unassembled WGS sequence"/>
</dbReference>
<organism evidence="2 3">
    <name type="scientific">Marasmiellus scandens</name>
    <dbReference type="NCBI Taxonomy" id="2682957"/>
    <lineage>
        <taxon>Eukaryota</taxon>
        <taxon>Fungi</taxon>
        <taxon>Dikarya</taxon>
        <taxon>Basidiomycota</taxon>
        <taxon>Agaricomycotina</taxon>
        <taxon>Agaricomycetes</taxon>
        <taxon>Agaricomycetidae</taxon>
        <taxon>Agaricales</taxon>
        <taxon>Marasmiineae</taxon>
        <taxon>Omphalotaceae</taxon>
        <taxon>Marasmiellus</taxon>
    </lineage>
</organism>
<proteinExistence type="predicted"/>
<feature type="region of interest" description="Disordered" evidence="1">
    <location>
        <begin position="123"/>
        <end position="192"/>
    </location>
</feature>
<comment type="caution">
    <text evidence="2">The sequence shown here is derived from an EMBL/GenBank/DDBJ whole genome shotgun (WGS) entry which is preliminary data.</text>
</comment>
<protein>
    <submittedName>
        <fullName evidence="2">Uncharacterized protein</fullName>
    </submittedName>
</protein>
<evidence type="ECO:0000313" key="3">
    <source>
        <dbReference type="Proteomes" id="UP001498398"/>
    </source>
</evidence>
<reference evidence="2 3" key="1">
    <citation type="submission" date="2024-01" db="EMBL/GenBank/DDBJ databases">
        <title>A draft genome for the cacao thread blight pathogen Marasmiellus scandens.</title>
        <authorList>
            <person name="Baruah I.K."/>
            <person name="Leung J."/>
            <person name="Bukari Y."/>
            <person name="Amoako-Attah I."/>
            <person name="Meinhardt L.W."/>
            <person name="Bailey B.A."/>
            <person name="Cohen S.P."/>
        </authorList>
    </citation>
    <scope>NUCLEOTIDE SEQUENCE [LARGE SCALE GENOMIC DNA]</scope>
    <source>
        <strain evidence="2 3">GH-19</strain>
    </source>
</reference>
<accession>A0ABR1IL99</accession>
<sequence length="192" mass="21386">MIVVDHQTEEADGKTKIPCMFYKNFDEHITARYKMKLVGWPLDRFCCPSELSTHVEVDVLRNVFESGATRFERMTALADEWKEWDKKRFESALEQTTGYQQSSEPAIASETPSQVCAVLSPMSAQQPMPTTAMPSPSQSSLTQTDLASNSAQEASATPVPASFQLRRMALIPTQDTLSTAPKLPAKRARGRK</sequence>
<dbReference type="EMBL" id="JBANRG010000102">
    <property type="protein sequence ID" value="KAK7435759.1"/>
    <property type="molecule type" value="Genomic_DNA"/>
</dbReference>
<gene>
    <name evidence="2" type="ORF">VKT23_019456</name>
</gene>
<name>A0ABR1IL99_9AGAR</name>
<keyword evidence="3" id="KW-1185">Reference proteome</keyword>
<evidence type="ECO:0000313" key="2">
    <source>
        <dbReference type="EMBL" id="KAK7435759.1"/>
    </source>
</evidence>